<dbReference type="Gene3D" id="1.20.1250.20">
    <property type="entry name" value="MFS general substrate transporter like domains"/>
    <property type="match status" value="2"/>
</dbReference>
<name>A0A0M3HR77_ASCLU</name>
<feature type="transmembrane region" description="Helical" evidence="1">
    <location>
        <begin position="420"/>
        <end position="444"/>
    </location>
</feature>
<keyword evidence="1" id="KW-0472">Membrane</keyword>
<dbReference type="SUPFAM" id="SSF103473">
    <property type="entry name" value="MFS general substrate transporter"/>
    <property type="match status" value="2"/>
</dbReference>
<feature type="transmembrane region" description="Helical" evidence="1">
    <location>
        <begin position="330"/>
        <end position="350"/>
    </location>
</feature>
<feature type="transmembrane region" description="Helical" evidence="1">
    <location>
        <begin position="233"/>
        <end position="253"/>
    </location>
</feature>
<dbReference type="GO" id="GO:0016020">
    <property type="term" value="C:membrane"/>
    <property type="evidence" value="ECO:0007669"/>
    <property type="project" value="TreeGrafter"/>
</dbReference>
<organism evidence="2 3">
    <name type="scientific">Ascaris lumbricoides</name>
    <name type="common">Giant roundworm</name>
    <dbReference type="NCBI Taxonomy" id="6252"/>
    <lineage>
        <taxon>Eukaryota</taxon>
        <taxon>Metazoa</taxon>
        <taxon>Ecdysozoa</taxon>
        <taxon>Nematoda</taxon>
        <taxon>Chromadorea</taxon>
        <taxon>Rhabditida</taxon>
        <taxon>Spirurina</taxon>
        <taxon>Ascaridomorpha</taxon>
        <taxon>Ascaridoidea</taxon>
        <taxon>Ascarididae</taxon>
        <taxon>Ascaris</taxon>
    </lineage>
</organism>
<dbReference type="Proteomes" id="UP000036681">
    <property type="component" value="Unplaced"/>
</dbReference>
<dbReference type="Pfam" id="PF07690">
    <property type="entry name" value="MFS_1"/>
    <property type="match status" value="2"/>
</dbReference>
<dbReference type="GO" id="GO:0022857">
    <property type="term" value="F:transmembrane transporter activity"/>
    <property type="evidence" value="ECO:0007669"/>
    <property type="project" value="InterPro"/>
</dbReference>
<feature type="transmembrane region" description="Helical" evidence="1">
    <location>
        <begin position="362"/>
        <end position="381"/>
    </location>
</feature>
<keyword evidence="1" id="KW-1133">Transmembrane helix</keyword>
<keyword evidence="2" id="KW-1185">Reference proteome</keyword>
<feature type="transmembrane region" description="Helical" evidence="1">
    <location>
        <begin position="387"/>
        <end position="408"/>
    </location>
</feature>
<sequence>MAECLNNGRRPIAYNIRAIGVHNMQTNLSDHLVHHFCFLRVLADYTYRYDNPSTAMPGEMQKLMYSAYPLSNLLTLPLMAPLLRRFSLRVLTFIGGLLTVTCTALMPLLLKIDYKYAVVARFVQGIGNTPLFPLIGFICAHWCPRKQTALFVSVLTSYSQVCFYFPQFTLEIKFSQEGNFRTYSPFRLRRTLSNTHLNLNTDYTLENILLQMGIFLTMGASGVLCNFENGWAYIYYFHSGITLIAFMAWYIVFRDFPRDHRWVSKGEVQYIEECRPASRLALPYKAIFRDLPFWAVVVAGFGNFNGISPLIVFSTQILHNALGVSAAATGLYNAISFLLQLVLKIAAGVASDRWKTNEATKLRVFNSLSCGLCGVLMLTMATMQQNYTAICVFLVVVTQGLIGFNSAVTPQCKQSFRQHAHFPMTLIGIALNIGLIVEPFLAYAIAPEHHWNDWKILFILHGSTLVVTNLFFCIFVRGRPSKFTELTSADK</sequence>
<protein>
    <submittedName>
        <fullName evidence="3">MFS domain-containing protein</fullName>
    </submittedName>
</protein>
<dbReference type="InterPro" id="IPR036259">
    <property type="entry name" value="MFS_trans_sf"/>
</dbReference>
<reference evidence="3" key="1">
    <citation type="submission" date="2016-03" db="UniProtKB">
        <authorList>
            <consortium name="WormBaseParasite"/>
        </authorList>
    </citation>
    <scope>IDENTIFICATION</scope>
</reference>
<feature type="transmembrane region" description="Helical" evidence="1">
    <location>
        <begin position="122"/>
        <end position="143"/>
    </location>
</feature>
<dbReference type="WBParaSite" id="ALUE_0000475501-mRNA-1">
    <property type="protein sequence ID" value="ALUE_0000475501-mRNA-1"/>
    <property type="gene ID" value="ALUE_0000475501"/>
</dbReference>
<evidence type="ECO:0000313" key="2">
    <source>
        <dbReference type="Proteomes" id="UP000036681"/>
    </source>
</evidence>
<dbReference type="InterPro" id="IPR011701">
    <property type="entry name" value="MFS"/>
</dbReference>
<evidence type="ECO:0000313" key="3">
    <source>
        <dbReference type="WBParaSite" id="ALUE_0000475501-mRNA-1"/>
    </source>
</evidence>
<feature type="transmembrane region" description="Helical" evidence="1">
    <location>
        <begin position="293"/>
        <end position="318"/>
    </location>
</feature>
<evidence type="ECO:0000256" key="1">
    <source>
        <dbReference type="SAM" id="Phobius"/>
    </source>
</evidence>
<feature type="transmembrane region" description="Helical" evidence="1">
    <location>
        <begin position="456"/>
        <end position="476"/>
    </location>
</feature>
<keyword evidence="1" id="KW-0812">Transmembrane</keyword>
<dbReference type="AlphaFoldDB" id="A0A0M3HR77"/>
<accession>A0A0M3HR77</accession>
<dbReference type="PANTHER" id="PTHR45757">
    <property type="entry name" value="PROTEIN CBG23364-RELATED"/>
    <property type="match status" value="1"/>
</dbReference>
<proteinExistence type="predicted"/>
<feature type="transmembrane region" description="Helical" evidence="1">
    <location>
        <begin position="90"/>
        <end position="110"/>
    </location>
</feature>